<dbReference type="PROSITE" id="PS51743">
    <property type="entry name" value="ALPHAVIRUS_MT"/>
    <property type="match status" value="1"/>
</dbReference>
<evidence type="ECO:0000256" key="9">
    <source>
        <dbReference type="ARBA" id="ARBA00022806"/>
    </source>
</evidence>
<feature type="domain" description="RdRp catalytic" evidence="15">
    <location>
        <begin position="1379"/>
        <end position="1486"/>
    </location>
</feature>
<feature type="region of interest" description="Disordered" evidence="14">
    <location>
        <begin position="670"/>
        <end position="758"/>
    </location>
</feature>
<sequence>MSQVRATLDSLNDITVRSNIQQTYAEGIKREFKAAARISHYNMPIEAATKLESFGIITNPYSIALHSHAAAKVCENKLLDTVGHILPKERVTFLFMKPAKRNMLRRSPHLDDYFINQHLEPRDISRYGYESSYDVIPAIPTRVAYMSDTLHFLDVNYVANMFRNSPALDILYATMVLPVEAKFKHPSIHPEIYSINYSHGGFQYIPGNHAGGAYHHEFKQLDWLSVGRIKWKELTDWEEQHCITVQMLEVLGANILYVFKRGNLLTPAVRTFQVDQYVVLPRVFHPQEMNSSRPIKHTLAMQLLLYIKTIGTPTSKDVYGKIRQLVKTSELNYLDPTELIHLTNYYYFISKLNSITCYEDILSKNILSGVLLPAKQWLISTWEKVKGKQPFNQLLQALQWETFTYSLKVEDVETTLQAPDGNYAKRERMPLFNDGGFKTFEVLSEDESDTSSSSGESIVVEEAPEGTPVDSTPTRAGVLKCGCGMDFEVYDESITRLDLLNRIETPDQLRGRTAGFYSKSMEPYEYTGAKHESLGWPQWLEDFVTTNSINSAMDHCLIQIYDEGAGIPFHKDDEKCYPKDNPILTVNLTGTAEFKIRPAKRWNRTCTHLEHKLGPDSALVMPAGAQKSHQHSVVRCSAGRTSLTFRSTSPIETVWENKLPDQVEVDVPIYTSEAGDPPTDITNAGPAQNKPDEVAQQPPVPPQPEHQISSDDKTDRSRRGDHRDSNQGAKGKEPINEPSDAGPSHTKQEHEQSDDQDQVDDLRWKHWLPILNRCGFKGTELQHDPEGNLISPIEHHHKLEKRPFPPECPKALANSLTEMNRQPVLVSLDHRRATCVSADVKYGKFGKLLADQDRAWKEKFHYNTQQNKRTKEVVVIHGAGGSGKSKVIQDFLKTVSVEESYKYTIILPTNELRQDWLTKVRNLEEKSFKTFEKAMLQPCGDIVIFDDYGKMPPGYIEAFAAQQMNGVLYILTGDSRQSVYHESNCDAAIAQLSSNVEEFEQHCRYYLNATHRNRRDLANKLGVYSERDGTTTITHGSTILPGAPVLAPSLMKKSLLGDGGHRSMTYAGCQGLTAPKVQILLDNNTPLCSDKVMYTALSRAIEHVHFINSGASSSGFWDKMGTTPYLKTFLRLEREEKLREEEPPEAPEPAEPVVRTHLPVDDAAGIFEDLMAKQGEKYEREIYSQAHGHSNCIQTQDQFTQIFQHQQAKDETLYWATIEKRIAISSEYENEKEFRLKADIGDVLFDNYKRAMCLPDDPIPFSEELWNGCAREVQNTYLSKAVHLIKNGEDRQSPDMDLAHIKLFLKSQWVTKMEKAAAQVKPGQTIAAFAQSTVMLYGTMARYMRRIRESFQPPNIMINCEKRLEDLSEFVKTRWRFDKVASSNDYTAFDQSQDGSMLQFEVLKAKHCGVPPEIIEGYIQIKTRAHIFLGVLNIMRLSGEGPTFDANTECSIAYVHTKYHVPAGCNQLYAGDDSAMDDVLEEKPSFANIRAQMKLEEKLQVHAQVKGYFAGFCGNLITPHGLVKDPVKLLAGWKLKKSRGALGTVVDSYTLDARHAYQLGDRVHDIFTEDEMSCHQNLIREIHKVGKGHLLL</sequence>
<evidence type="ECO:0000256" key="8">
    <source>
        <dbReference type="ARBA" id="ARBA00022801"/>
    </source>
</evidence>
<keyword evidence="20" id="KW-1185">Reference proteome</keyword>
<dbReference type="InterPro" id="IPR027417">
    <property type="entry name" value="P-loop_NTPase"/>
</dbReference>
<feature type="domain" description="(+)RNA virus helicase C-terminal" evidence="17">
    <location>
        <begin position="845"/>
        <end position="1141"/>
    </location>
</feature>
<dbReference type="InterPro" id="IPR002588">
    <property type="entry name" value="Alphavirus-like_MT_dom"/>
</dbReference>
<keyword evidence="5" id="KW-0808">Transferase</keyword>
<dbReference type="EMBL" id="KF421905">
    <property type="protein sequence ID" value="AHB87033.1"/>
    <property type="molecule type" value="Genomic_RNA"/>
</dbReference>
<dbReference type="InterPro" id="IPR043502">
    <property type="entry name" value="DNA/RNA_pol_sf"/>
</dbReference>
<keyword evidence="4 19" id="KW-0696">RNA-directed RNA polymerase</keyword>
<keyword evidence="11" id="KW-0693">Viral RNA replication</keyword>
<evidence type="ECO:0000256" key="6">
    <source>
        <dbReference type="ARBA" id="ARBA00022695"/>
    </source>
</evidence>
<evidence type="ECO:0000256" key="3">
    <source>
        <dbReference type="ARBA" id="ARBA00018318"/>
    </source>
</evidence>
<dbReference type="InterPro" id="IPR027351">
    <property type="entry name" value="(+)RNA_virus_helicase_core_dom"/>
</dbReference>
<dbReference type="GO" id="GO:0016556">
    <property type="term" value="P:mRNA modification"/>
    <property type="evidence" value="ECO:0007669"/>
    <property type="project" value="InterPro"/>
</dbReference>
<accession>V5V1R1</accession>
<dbReference type="Pfam" id="PF01660">
    <property type="entry name" value="Vmethyltransf"/>
    <property type="match status" value="1"/>
</dbReference>
<dbReference type="GO" id="GO:0003968">
    <property type="term" value="F:RNA-directed RNA polymerase activity"/>
    <property type="evidence" value="ECO:0007669"/>
    <property type="project" value="UniProtKB-KW"/>
</dbReference>
<dbReference type="EC" id="2.7.7.48" evidence="1"/>
<evidence type="ECO:0000313" key="20">
    <source>
        <dbReference type="Proteomes" id="UP000680508"/>
    </source>
</evidence>
<feature type="domain" description="Alphavirus-like MT" evidence="18">
    <location>
        <begin position="59"/>
        <end position="224"/>
    </location>
</feature>
<evidence type="ECO:0000256" key="5">
    <source>
        <dbReference type="ARBA" id="ARBA00022679"/>
    </source>
</evidence>
<comment type="catalytic activity">
    <reaction evidence="13">
        <text>ATP + H2O = ADP + phosphate + H(+)</text>
        <dbReference type="Rhea" id="RHEA:13065"/>
        <dbReference type="ChEBI" id="CHEBI:15377"/>
        <dbReference type="ChEBI" id="CHEBI:15378"/>
        <dbReference type="ChEBI" id="CHEBI:30616"/>
        <dbReference type="ChEBI" id="CHEBI:43474"/>
        <dbReference type="ChEBI" id="CHEBI:456216"/>
        <dbReference type="EC" id="3.6.4.13"/>
    </reaction>
</comment>
<dbReference type="GeneID" id="65102611"/>
<dbReference type="InterPro" id="IPR001788">
    <property type="entry name" value="RNA-dep_RNA_pol_alsuvir"/>
</dbReference>
<evidence type="ECO:0000259" key="16">
    <source>
        <dbReference type="PROSITE" id="PS51471"/>
    </source>
</evidence>
<dbReference type="GO" id="GO:0039694">
    <property type="term" value="P:viral RNA genome replication"/>
    <property type="evidence" value="ECO:0007669"/>
    <property type="project" value="InterPro"/>
</dbReference>
<keyword evidence="7" id="KW-0547">Nucleotide-binding</keyword>
<dbReference type="GO" id="GO:0003724">
    <property type="term" value="F:RNA helicase activity"/>
    <property type="evidence" value="ECO:0007669"/>
    <property type="project" value="UniProtKB-EC"/>
</dbReference>
<evidence type="ECO:0000256" key="13">
    <source>
        <dbReference type="ARBA" id="ARBA00047984"/>
    </source>
</evidence>
<evidence type="ECO:0000256" key="14">
    <source>
        <dbReference type="SAM" id="MobiDB-lite"/>
    </source>
</evidence>
<evidence type="ECO:0000259" key="17">
    <source>
        <dbReference type="PROSITE" id="PS51657"/>
    </source>
</evidence>
<evidence type="ECO:0000256" key="4">
    <source>
        <dbReference type="ARBA" id="ARBA00022484"/>
    </source>
</evidence>
<dbReference type="Gene3D" id="3.40.50.300">
    <property type="entry name" value="P-loop containing nucleotide triphosphate hydrolases"/>
    <property type="match status" value="1"/>
</dbReference>
<dbReference type="RefSeq" id="YP_010087332.1">
    <property type="nucleotide sequence ID" value="NC_055542.1"/>
</dbReference>
<dbReference type="InterPro" id="IPR005123">
    <property type="entry name" value="Oxoglu/Fe-dep_dioxygenase_dom"/>
</dbReference>
<evidence type="ECO:0000256" key="7">
    <source>
        <dbReference type="ARBA" id="ARBA00022741"/>
    </source>
</evidence>
<dbReference type="InterPro" id="IPR037151">
    <property type="entry name" value="AlkB-like_sf"/>
</dbReference>
<dbReference type="InterPro" id="IPR027450">
    <property type="entry name" value="AlkB-like"/>
</dbReference>
<proteinExistence type="predicted"/>
<dbReference type="GO" id="GO:0016787">
    <property type="term" value="F:hydrolase activity"/>
    <property type="evidence" value="ECO:0007669"/>
    <property type="project" value="UniProtKB-KW"/>
</dbReference>
<dbReference type="GO" id="GO:0005524">
    <property type="term" value="F:ATP binding"/>
    <property type="evidence" value="ECO:0007669"/>
    <property type="project" value="UniProtKB-KW"/>
</dbReference>
<evidence type="ECO:0000256" key="10">
    <source>
        <dbReference type="ARBA" id="ARBA00022840"/>
    </source>
</evidence>
<evidence type="ECO:0000256" key="12">
    <source>
        <dbReference type="ARBA" id="ARBA00025585"/>
    </source>
</evidence>
<dbReference type="CDD" id="cd23246">
    <property type="entry name" value="Alphaflexiviridae_RdRp"/>
    <property type="match status" value="1"/>
</dbReference>
<dbReference type="InterPro" id="IPR007094">
    <property type="entry name" value="RNA-dir_pol_PSvirus"/>
</dbReference>
<dbReference type="GO" id="GO:0008174">
    <property type="term" value="F:mRNA methyltransferase activity"/>
    <property type="evidence" value="ECO:0007669"/>
    <property type="project" value="UniProtKB-UniRule"/>
</dbReference>
<evidence type="ECO:0000259" key="15">
    <source>
        <dbReference type="PROSITE" id="PS50507"/>
    </source>
</evidence>
<keyword evidence="8" id="KW-0378">Hydrolase</keyword>
<dbReference type="PROSITE" id="PS50507">
    <property type="entry name" value="RDRP_SSRNA_POS"/>
    <property type="match status" value="1"/>
</dbReference>
<dbReference type="PROSITE" id="PS51657">
    <property type="entry name" value="PSRV_HELICASE"/>
    <property type="match status" value="1"/>
</dbReference>
<evidence type="ECO:0000313" key="19">
    <source>
        <dbReference type="EMBL" id="AHB87033.1"/>
    </source>
</evidence>
<dbReference type="SUPFAM" id="SSF51197">
    <property type="entry name" value="Clavaminate synthase-like"/>
    <property type="match status" value="1"/>
</dbReference>
<feature type="domain" description="Fe2OG dioxygenase" evidence="16">
    <location>
        <begin position="548"/>
        <end position="649"/>
    </location>
</feature>
<dbReference type="GO" id="GO:0006396">
    <property type="term" value="P:RNA processing"/>
    <property type="evidence" value="ECO:0007669"/>
    <property type="project" value="InterPro"/>
</dbReference>
<dbReference type="SUPFAM" id="SSF52540">
    <property type="entry name" value="P-loop containing nucleoside triphosphate hydrolases"/>
    <property type="match status" value="2"/>
</dbReference>
<evidence type="ECO:0000259" key="18">
    <source>
        <dbReference type="PROSITE" id="PS51743"/>
    </source>
</evidence>
<feature type="compositionally biased region" description="Basic and acidic residues" evidence="14">
    <location>
        <begin position="708"/>
        <end position="735"/>
    </location>
</feature>
<feature type="region of interest" description="Disordered" evidence="14">
    <location>
        <begin position="445"/>
        <end position="472"/>
    </location>
</feature>
<evidence type="ECO:0000256" key="1">
    <source>
        <dbReference type="ARBA" id="ARBA00012494"/>
    </source>
</evidence>
<dbReference type="EC" id="3.6.4.13" evidence="2"/>
<dbReference type="SUPFAM" id="SSF56672">
    <property type="entry name" value="DNA/RNA polymerases"/>
    <property type="match status" value="1"/>
</dbReference>
<keyword evidence="10" id="KW-0067">ATP-binding</keyword>
<dbReference type="Pfam" id="PF01443">
    <property type="entry name" value="Viral_helicase1"/>
    <property type="match status" value="1"/>
</dbReference>
<dbReference type="Gene3D" id="2.60.120.590">
    <property type="entry name" value="Alpha-ketoglutarate-dependent dioxygenase AlkB-like"/>
    <property type="match status" value="1"/>
</dbReference>
<name>V5V1R1_9VIRU</name>
<keyword evidence="6" id="KW-0548">Nucleotidyltransferase</keyword>
<organism evidence="19 20">
    <name type="scientific">Potexvirus nesignambrosiae</name>
    <dbReference type="NCBI Taxonomy" id="1417304"/>
    <lineage>
        <taxon>Viruses</taxon>
        <taxon>Riboviria</taxon>
        <taxon>Orthornavirae</taxon>
        <taxon>Kitrinoviricota</taxon>
        <taxon>Alsuviricetes</taxon>
        <taxon>Tymovirales</taxon>
        <taxon>Alphaflexiviridae</taxon>
        <taxon>Potexvirus</taxon>
    </lineage>
</organism>
<reference evidence="19" key="1">
    <citation type="submission" date="2013-07" db="EMBL/GenBank/DDBJ databases">
        <title>Ambrosia asymptomatic virus 1- a new Mandarivirus.</title>
        <authorList>
            <person name="Dutta M."/>
            <person name="Sokhandan Bashir N."/>
            <person name="Melcher U.K."/>
        </authorList>
    </citation>
    <scope>NUCLEOTIDE SEQUENCE</scope>
    <source>
        <strain evidence="19">05TGP00321</strain>
    </source>
</reference>
<protein>
    <recommendedName>
        <fullName evidence="3">RNA replication protein</fullName>
        <ecNumber evidence="1">2.7.7.48</ecNumber>
        <ecNumber evidence="2">3.6.4.13</ecNumber>
    </recommendedName>
</protein>
<evidence type="ECO:0000256" key="2">
    <source>
        <dbReference type="ARBA" id="ARBA00012552"/>
    </source>
</evidence>
<feature type="compositionally biased region" description="Low complexity" evidence="14">
    <location>
        <begin position="450"/>
        <end position="461"/>
    </location>
</feature>
<dbReference type="Pfam" id="PF13532">
    <property type="entry name" value="2OG-FeII_Oxy_2"/>
    <property type="match status" value="1"/>
</dbReference>
<comment type="function">
    <text evidence="12">RNA replication. The central part of this protein possibly functions as an ATP-binding helicase.</text>
</comment>
<dbReference type="Proteomes" id="UP000680508">
    <property type="component" value="Segment"/>
</dbReference>
<dbReference type="PROSITE" id="PS51471">
    <property type="entry name" value="FE2OG_OXY"/>
    <property type="match status" value="1"/>
</dbReference>
<keyword evidence="9" id="KW-0347">Helicase</keyword>
<dbReference type="KEGG" id="vg:65102611"/>
<dbReference type="GO" id="GO:0003723">
    <property type="term" value="F:RNA binding"/>
    <property type="evidence" value="ECO:0007669"/>
    <property type="project" value="InterPro"/>
</dbReference>
<evidence type="ECO:0000256" key="11">
    <source>
        <dbReference type="ARBA" id="ARBA00022953"/>
    </source>
</evidence>
<dbReference type="Pfam" id="PF00978">
    <property type="entry name" value="RdRP_2"/>
    <property type="match status" value="1"/>
</dbReference>
<dbReference type="GO" id="GO:0006351">
    <property type="term" value="P:DNA-templated transcription"/>
    <property type="evidence" value="ECO:0007669"/>
    <property type="project" value="InterPro"/>
</dbReference>